<dbReference type="PANTHER" id="PTHR36452">
    <property type="entry name" value="CHROMOSOME 12, WHOLE GENOME SHOTGUN SEQUENCE"/>
    <property type="match status" value="1"/>
</dbReference>
<protein>
    <recommendedName>
        <fullName evidence="4">TIGR02453 family protein</fullName>
    </recommendedName>
</protein>
<dbReference type="Pfam" id="PF09365">
    <property type="entry name" value="DUF2461"/>
    <property type="match status" value="1"/>
</dbReference>
<evidence type="ECO:0008006" key="4">
    <source>
        <dbReference type="Google" id="ProtNLM"/>
    </source>
</evidence>
<evidence type="ECO:0000256" key="1">
    <source>
        <dbReference type="SAM" id="MobiDB-lite"/>
    </source>
</evidence>
<dbReference type="AlphaFoldDB" id="A0A9P5Q6F4"/>
<evidence type="ECO:0000313" key="3">
    <source>
        <dbReference type="Proteomes" id="UP000772434"/>
    </source>
</evidence>
<evidence type="ECO:0000313" key="2">
    <source>
        <dbReference type="EMBL" id="KAF9075457.1"/>
    </source>
</evidence>
<feature type="compositionally biased region" description="Basic and acidic residues" evidence="1">
    <location>
        <begin position="41"/>
        <end position="56"/>
    </location>
</feature>
<name>A0A9P5Q6F4_9AGAR</name>
<dbReference type="NCBIfam" id="TIGR02453">
    <property type="entry name" value="TIGR02453 family protein"/>
    <property type="match status" value="1"/>
</dbReference>
<keyword evidence="3" id="KW-1185">Reference proteome</keyword>
<feature type="region of interest" description="Disordered" evidence="1">
    <location>
        <begin position="1"/>
        <end position="140"/>
    </location>
</feature>
<organism evidence="2 3">
    <name type="scientific">Rhodocollybia butyracea</name>
    <dbReference type="NCBI Taxonomy" id="206335"/>
    <lineage>
        <taxon>Eukaryota</taxon>
        <taxon>Fungi</taxon>
        <taxon>Dikarya</taxon>
        <taxon>Basidiomycota</taxon>
        <taxon>Agaricomycotina</taxon>
        <taxon>Agaricomycetes</taxon>
        <taxon>Agaricomycetidae</taxon>
        <taxon>Agaricales</taxon>
        <taxon>Marasmiineae</taxon>
        <taxon>Omphalotaceae</taxon>
        <taxon>Rhodocollybia</taxon>
    </lineage>
</organism>
<gene>
    <name evidence="2" type="ORF">BDP27DRAFT_1034319</name>
</gene>
<dbReference type="PANTHER" id="PTHR36452:SF1">
    <property type="entry name" value="DUF2461 DOMAIN-CONTAINING PROTEIN"/>
    <property type="match status" value="1"/>
</dbReference>
<feature type="compositionally biased region" description="Acidic residues" evidence="1">
    <location>
        <begin position="74"/>
        <end position="95"/>
    </location>
</feature>
<reference evidence="2" key="1">
    <citation type="submission" date="2020-11" db="EMBL/GenBank/DDBJ databases">
        <authorList>
            <consortium name="DOE Joint Genome Institute"/>
            <person name="Ahrendt S."/>
            <person name="Riley R."/>
            <person name="Andreopoulos W."/>
            <person name="Labutti K."/>
            <person name="Pangilinan J."/>
            <person name="Ruiz-Duenas F.J."/>
            <person name="Barrasa J.M."/>
            <person name="Sanchez-Garcia M."/>
            <person name="Camarero S."/>
            <person name="Miyauchi S."/>
            <person name="Serrano A."/>
            <person name="Linde D."/>
            <person name="Babiker R."/>
            <person name="Drula E."/>
            <person name="Ayuso-Fernandez I."/>
            <person name="Pacheco R."/>
            <person name="Padilla G."/>
            <person name="Ferreira P."/>
            <person name="Barriuso J."/>
            <person name="Kellner H."/>
            <person name="Castanera R."/>
            <person name="Alfaro M."/>
            <person name="Ramirez L."/>
            <person name="Pisabarro A.G."/>
            <person name="Kuo A."/>
            <person name="Tritt A."/>
            <person name="Lipzen A."/>
            <person name="He G."/>
            <person name="Yan M."/>
            <person name="Ng V."/>
            <person name="Cullen D."/>
            <person name="Martin F."/>
            <person name="Rosso M.-N."/>
            <person name="Henrissat B."/>
            <person name="Hibbett D."/>
            <person name="Martinez A.T."/>
            <person name="Grigoriev I.V."/>
        </authorList>
    </citation>
    <scope>NUCLEOTIDE SEQUENCE</scope>
    <source>
        <strain evidence="2">AH 40177</strain>
    </source>
</reference>
<sequence>MARTRTRSNAANPDTPQKRAPKSSSGGKKRKASPETDDDERGVSKNNDEEQEESSKSKQMRRATRRKTAKDYDSDALDEDSEFDADEGEEDEEEPQEPKRKRASGAGTQSKTPSPRKKRRKTSDADEEEDFELKDGQQVAGVIVQAPKTGRVPPGQISKNTFDFLQKLTDPDCNDREWFKLHEPVYRLAEQEFKDFVESFTEVLVEVDPHIPSLPPKDVIHRIYRDIRFSNDKTPYKKNLTASFSRSGRKGIFAHFASGGESLLAAGTWCPGKNEIATIRSNIARSSDRLRQVISEPAFVKLFGQPKPNKNGGRSSVFGGEDELKVAPKGFAKDHKDIDLLKCRSWAVIHRFKDSEVLDPEFKTKLGEVCTVVRPFVRCLNDLMTLQEDDNNDDDNDNDEES</sequence>
<dbReference type="OrthoDB" id="2537769at2759"/>
<proteinExistence type="predicted"/>
<dbReference type="Proteomes" id="UP000772434">
    <property type="component" value="Unassembled WGS sequence"/>
</dbReference>
<accession>A0A9P5Q6F4</accession>
<feature type="compositionally biased region" description="Basic residues" evidence="1">
    <location>
        <begin position="58"/>
        <end position="68"/>
    </location>
</feature>
<dbReference type="InterPro" id="IPR012808">
    <property type="entry name" value="CHP02453"/>
</dbReference>
<dbReference type="EMBL" id="JADNRY010000009">
    <property type="protein sequence ID" value="KAF9075457.1"/>
    <property type="molecule type" value="Genomic_DNA"/>
</dbReference>
<comment type="caution">
    <text evidence="2">The sequence shown here is derived from an EMBL/GenBank/DDBJ whole genome shotgun (WGS) entry which is preliminary data.</text>
</comment>